<keyword evidence="16" id="KW-1185">Reference proteome</keyword>
<comment type="subunit">
    <text evidence="12">Homodimer.</text>
</comment>
<dbReference type="GO" id="GO:0006633">
    <property type="term" value="P:fatty acid biosynthetic process"/>
    <property type="evidence" value="ECO:0007669"/>
    <property type="project" value="UniProtKB-UniRule"/>
</dbReference>
<dbReference type="GO" id="GO:0033818">
    <property type="term" value="F:beta-ketoacyl-acyl-carrier-protein synthase III activity"/>
    <property type="evidence" value="ECO:0007669"/>
    <property type="project" value="UniProtKB-UniRule"/>
</dbReference>
<feature type="active site" evidence="12">
    <location>
        <position position="275"/>
    </location>
</feature>
<comment type="domain">
    <text evidence="12">The last Arg residue of the ACP-binding site is essential for the weak association between ACP/AcpP and FabH.</text>
</comment>
<evidence type="ECO:0000256" key="10">
    <source>
        <dbReference type="ARBA" id="ARBA00023315"/>
    </source>
</evidence>
<evidence type="ECO:0000259" key="14">
    <source>
        <dbReference type="Pfam" id="PF08545"/>
    </source>
</evidence>
<evidence type="ECO:0000256" key="2">
    <source>
        <dbReference type="ARBA" id="ARBA00008642"/>
    </source>
</evidence>
<keyword evidence="6 12" id="KW-0276">Fatty acid metabolism</keyword>
<comment type="function">
    <text evidence="12">Catalyzes the condensation reaction of fatty acid synthesis by the addition to an acyl acceptor of two carbons from malonyl-ACP. Catalyzes the first condensation reaction which initiates fatty acid synthesis and may therefore play a role in governing the total rate of fatty acid production. Possesses both acetoacetyl-ACP synthase and acetyl transacylase activities. Its substrate specificity determines the biosynthesis of branched-chain and/or straight-chain of fatty acids.</text>
</comment>
<evidence type="ECO:0000256" key="6">
    <source>
        <dbReference type="ARBA" id="ARBA00022832"/>
    </source>
</evidence>
<protein>
    <recommendedName>
        <fullName evidence="3 12">Beta-ketoacyl-[acyl-carrier-protein] synthase III</fullName>
        <shortName evidence="12">Beta-ketoacyl-ACP synthase III</shortName>
        <shortName evidence="12">KAS III</shortName>
        <ecNumber evidence="3 12">2.3.1.180</ecNumber>
    </recommendedName>
    <alternativeName>
        <fullName evidence="12">3-oxoacyl-[acyl-carrier-protein] synthase 3</fullName>
    </alternativeName>
    <alternativeName>
        <fullName evidence="12">3-oxoacyl-[acyl-carrier-protein] synthase III</fullName>
    </alternativeName>
</protein>
<keyword evidence="8 12" id="KW-0275">Fatty acid biosynthesis</keyword>
<dbReference type="PANTHER" id="PTHR43091:SF1">
    <property type="entry name" value="BETA-KETOACYL-[ACYL-CARRIER-PROTEIN] SYNTHASE III, CHLOROPLASTIC"/>
    <property type="match status" value="1"/>
</dbReference>
<evidence type="ECO:0000256" key="5">
    <source>
        <dbReference type="ARBA" id="ARBA00022679"/>
    </source>
</evidence>
<evidence type="ECO:0000256" key="4">
    <source>
        <dbReference type="ARBA" id="ARBA00022516"/>
    </source>
</evidence>
<keyword evidence="7 12" id="KW-0443">Lipid metabolism</keyword>
<comment type="subcellular location">
    <subcellularLocation>
        <location evidence="12">Cytoplasm</location>
    </subcellularLocation>
</comment>
<dbReference type="CDD" id="cd00830">
    <property type="entry name" value="KAS_III"/>
    <property type="match status" value="1"/>
</dbReference>
<feature type="domain" description="Beta-ketoacyl-[acyl-carrier-protein] synthase III N-terminal" evidence="14">
    <location>
        <begin position="106"/>
        <end position="183"/>
    </location>
</feature>
<dbReference type="GO" id="GO:0005737">
    <property type="term" value="C:cytoplasm"/>
    <property type="evidence" value="ECO:0007669"/>
    <property type="project" value="UniProtKB-SubCell"/>
</dbReference>
<dbReference type="UniPathway" id="UPA00094"/>
<dbReference type="Pfam" id="PF08545">
    <property type="entry name" value="ACP_syn_III"/>
    <property type="match status" value="1"/>
</dbReference>
<name>A0A1W1XZB1_9NEIS</name>
<evidence type="ECO:0000256" key="3">
    <source>
        <dbReference type="ARBA" id="ARBA00012333"/>
    </source>
</evidence>
<comment type="pathway">
    <text evidence="1 12">Lipid metabolism; fatty acid biosynthesis.</text>
</comment>
<keyword evidence="12" id="KW-0963">Cytoplasm</keyword>
<organism evidence="15 16">
    <name type="scientific">Andreprevotia lacus DSM 23236</name>
    <dbReference type="NCBI Taxonomy" id="1121001"/>
    <lineage>
        <taxon>Bacteria</taxon>
        <taxon>Pseudomonadati</taxon>
        <taxon>Pseudomonadota</taxon>
        <taxon>Betaproteobacteria</taxon>
        <taxon>Neisseriales</taxon>
        <taxon>Chitinibacteraceae</taxon>
        <taxon>Andreprevotia</taxon>
    </lineage>
</organism>
<keyword evidence="9 12" id="KW-0511">Multifunctional enzyme</keyword>
<dbReference type="EC" id="2.3.1.180" evidence="3 12"/>
<dbReference type="FunFam" id="3.40.47.10:FF:000004">
    <property type="entry name" value="3-oxoacyl-[acyl-carrier-protein] synthase 3"/>
    <property type="match status" value="1"/>
</dbReference>
<feature type="active site" evidence="12">
    <location>
        <position position="112"/>
    </location>
</feature>
<dbReference type="OrthoDB" id="9815506at2"/>
<dbReference type="AlphaFoldDB" id="A0A1W1XZB1"/>
<keyword evidence="10 12" id="KW-0012">Acyltransferase</keyword>
<dbReference type="Proteomes" id="UP000192761">
    <property type="component" value="Unassembled WGS sequence"/>
</dbReference>
<evidence type="ECO:0000259" key="13">
    <source>
        <dbReference type="Pfam" id="PF08541"/>
    </source>
</evidence>
<dbReference type="STRING" id="1121001.SAMN02745857_03687"/>
<dbReference type="InterPro" id="IPR013747">
    <property type="entry name" value="ACP_syn_III_C"/>
</dbReference>
<evidence type="ECO:0000256" key="1">
    <source>
        <dbReference type="ARBA" id="ARBA00005194"/>
    </source>
</evidence>
<dbReference type="GO" id="GO:0004315">
    <property type="term" value="F:3-oxoacyl-[acyl-carrier-protein] synthase activity"/>
    <property type="evidence" value="ECO:0007669"/>
    <property type="project" value="InterPro"/>
</dbReference>
<dbReference type="InterPro" id="IPR016039">
    <property type="entry name" value="Thiolase-like"/>
</dbReference>
<dbReference type="InterPro" id="IPR013751">
    <property type="entry name" value="ACP_syn_III_N"/>
</dbReference>
<evidence type="ECO:0000256" key="11">
    <source>
        <dbReference type="ARBA" id="ARBA00051096"/>
    </source>
</evidence>
<dbReference type="InterPro" id="IPR004655">
    <property type="entry name" value="FabH"/>
</dbReference>
<dbReference type="PANTHER" id="PTHR43091">
    <property type="entry name" value="3-OXOACYL-[ACYL-CARRIER-PROTEIN] SYNTHASE"/>
    <property type="match status" value="1"/>
</dbReference>
<sequence>MYARIVGTGSYLPEKILTNAELATRIDTSDEWIATRTGIRARHIAADEQKTSDMALVAVERALEAAGTAREEIDLLIVATTTPDNIFPSTACLLQEKLGVHGFPAFDVQAVCAGFVYALATANAMIQSGVAKCAVVVGAEKLTNLIDWNDRTTCVLFGDGAGAVVLRASDEPGILATQLQADGRYSSILKADGRVKQGSIDGSPYIHMEGSAVFKFAVRALAEVAEKTIAAAGLQQSDVDWLVPHQANLRIIESTAKHLGLPMEQVIVTVDRHGNTSAASIPLALDAGVRDGRIKPGQTVLLEGIGGGFAWGSALFKL</sequence>
<keyword evidence="5 12" id="KW-0808">Transferase</keyword>
<comment type="similarity">
    <text evidence="2 12">Belongs to the thiolase-like superfamily. FabH family.</text>
</comment>
<feature type="active site" evidence="12">
    <location>
        <position position="245"/>
    </location>
</feature>
<evidence type="ECO:0000256" key="12">
    <source>
        <dbReference type="HAMAP-Rule" id="MF_01815"/>
    </source>
</evidence>
<dbReference type="Gene3D" id="3.40.47.10">
    <property type="match status" value="1"/>
</dbReference>
<gene>
    <name evidence="12" type="primary">fabH</name>
    <name evidence="15" type="ORF">SAMN02745857_03687</name>
</gene>
<dbReference type="SUPFAM" id="SSF53901">
    <property type="entry name" value="Thiolase-like"/>
    <property type="match status" value="1"/>
</dbReference>
<dbReference type="Pfam" id="PF08541">
    <property type="entry name" value="ACP_syn_III_C"/>
    <property type="match status" value="1"/>
</dbReference>
<proteinExistence type="inferred from homology"/>
<dbReference type="NCBIfam" id="NF006829">
    <property type="entry name" value="PRK09352.1"/>
    <property type="match status" value="1"/>
</dbReference>
<dbReference type="HAMAP" id="MF_01815">
    <property type="entry name" value="FabH"/>
    <property type="match status" value="1"/>
</dbReference>
<keyword evidence="4 12" id="KW-0444">Lipid biosynthesis</keyword>
<comment type="catalytic activity">
    <reaction evidence="11">
        <text>malonyl-[ACP] + acetyl-CoA + H(+) = 3-oxobutanoyl-[ACP] + CO2 + CoA</text>
        <dbReference type="Rhea" id="RHEA:12080"/>
        <dbReference type="Rhea" id="RHEA-COMP:9623"/>
        <dbReference type="Rhea" id="RHEA-COMP:9625"/>
        <dbReference type="ChEBI" id="CHEBI:15378"/>
        <dbReference type="ChEBI" id="CHEBI:16526"/>
        <dbReference type="ChEBI" id="CHEBI:57287"/>
        <dbReference type="ChEBI" id="CHEBI:57288"/>
        <dbReference type="ChEBI" id="CHEBI:78449"/>
        <dbReference type="ChEBI" id="CHEBI:78450"/>
        <dbReference type="EC" id="2.3.1.180"/>
    </reaction>
    <physiologicalReaction direction="left-to-right" evidence="11">
        <dbReference type="Rhea" id="RHEA:12081"/>
    </physiologicalReaction>
</comment>
<feature type="region of interest" description="ACP-binding" evidence="12">
    <location>
        <begin position="246"/>
        <end position="250"/>
    </location>
</feature>
<dbReference type="EMBL" id="FWXD01000031">
    <property type="protein sequence ID" value="SMC29215.1"/>
    <property type="molecule type" value="Genomic_DNA"/>
</dbReference>
<reference evidence="15 16" key="1">
    <citation type="submission" date="2017-04" db="EMBL/GenBank/DDBJ databases">
        <authorList>
            <person name="Afonso C.L."/>
            <person name="Miller P.J."/>
            <person name="Scott M.A."/>
            <person name="Spackman E."/>
            <person name="Goraichik I."/>
            <person name="Dimitrov K.M."/>
            <person name="Suarez D.L."/>
            <person name="Swayne D.E."/>
        </authorList>
    </citation>
    <scope>NUCLEOTIDE SEQUENCE [LARGE SCALE GENOMIC DNA]</scope>
    <source>
        <strain evidence="15 16">DSM 23236</strain>
    </source>
</reference>
<evidence type="ECO:0000313" key="15">
    <source>
        <dbReference type="EMBL" id="SMC29215.1"/>
    </source>
</evidence>
<dbReference type="NCBIfam" id="TIGR00747">
    <property type="entry name" value="fabH"/>
    <property type="match status" value="1"/>
</dbReference>
<feature type="domain" description="Beta-ketoacyl-[acyl-carrier-protein] synthase III C-terminal" evidence="13">
    <location>
        <begin position="230"/>
        <end position="317"/>
    </location>
</feature>
<evidence type="ECO:0000256" key="8">
    <source>
        <dbReference type="ARBA" id="ARBA00023160"/>
    </source>
</evidence>
<dbReference type="RefSeq" id="WP_084092627.1">
    <property type="nucleotide sequence ID" value="NZ_FWXD01000031.1"/>
</dbReference>
<evidence type="ECO:0000256" key="9">
    <source>
        <dbReference type="ARBA" id="ARBA00023268"/>
    </source>
</evidence>
<evidence type="ECO:0000313" key="16">
    <source>
        <dbReference type="Proteomes" id="UP000192761"/>
    </source>
</evidence>
<evidence type="ECO:0000256" key="7">
    <source>
        <dbReference type="ARBA" id="ARBA00023098"/>
    </source>
</evidence>
<accession>A0A1W1XZB1</accession>